<gene>
    <name evidence="2" type="ORF">FA13DRAFT_1710448</name>
</gene>
<dbReference type="OrthoDB" id="3119786at2759"/>
<evidence type="ECO:0000313" key="3">
    <source>
        <dbReference type="Proteomes" id="UP000298030"/>
    </source>
</evidence>
<feature type="compositionally biased region" description="Acidic residues" evidence="1">
    <location>
        <begin position="402"/>
        <end position="414"/>
    </location>
</feature>
<dbReference type="AlphaFoldDB" id="A0A4Y7T8D3"/>
<comment type="caution">
    <text evidence="2">The sequence shown here is derived from an EMBL/GenBank/DDBJ whole genome shotgun (WGS) entry which is preliminary data.</text>
</comment>
<feature type="region of interest" description="Disordered" evidence="1">
    <location>
        <begin position="334"/>
        <end position="356"/>
    </location>
</feature>
<dbReference type="Proteomes" id="UP000298030">
    <property type="component" value="Unassembled WGS sequence"/>
</dbReference>
<evidence type="ECO:0000313" key="2">
    <source>
        <dbReference type="EMBL" id="TEB30437.1"/>
    </source>
</evidence>
<sequence length="446" mass="49447">MDFGRSSGLGDMKIWIIRVARQQGEWLCCQAGRLTSRVAAKTLDAVAFACCYRGFPPSRHAIASGPNALASTTISNGRVGMSLPHSPPHLSEEQMSDPKALTAHFLNQVQIAHVRTRDREPVPLHFDSETCTMTQYLWPVDPGNGQRLAPSDFESHRRTHELRAPCCLCAFLEGEGYTESRIGIAETVTQDLTRNQSILNGEIVAVCGKQRCGYFLCLERFYPVRGLKSRICRERRVVLAPQDVLPPVEVDESFRVGDGLFQVMTNAAIRGKRDRVFQVVKPQKEVKQTVVRSLAKGISEEQFWATFVQCLVCKDVIFRETFGANHVCGIDVPGPQRHRHNPYATPVKNTSTTRSRVVASRRLQRTYALASISSPAHPETTRGAARNGPARHNSSNSNDTAGDTDTDPVSDSDELPQILTSDPDLPTLPQLFDAWRQEDLAARGSN</sequence>
<feature type="compositionally biased region" description="Polar residues" evidence="1">
    <location>
        <begin position="392"/>
        <end position="401"/>
    </location>
</feature>
<keyword evidence="3" id="KW-1185">Reference proteome</keyword>
<dbReference type="EMBL" id="QPFP01000023">
    <property type="protein sequence ID" value="TEB30437.1"/>
    <property type="molecule type" value="Genomic_DNA"/>
</dbReference>
<organism evidence="2 3">
    <name type="scientific">Coprinellus micaceus</name>
    <name type="common">Glistening ink-cap mushroom</name>
    <name type="synonym">Coprinus micaceus</name>
    <dbReference type="NCBI Taxonomy" id="71717"/>
    <lineage>
        <taxon>Eukaryota</taxon>
        <taxon>Fungi</taxon>
        <taxon>Dikarya</taxon>
        <taxon>Basidiomycota</taxon>
        <taxon>Agaricomycotina</taxon>
        <taxon>Agaricomycetes</taxon>
        <taxon>Agaricomycetidae</taxon>
        <taxon>Agaricales</taxon>
        <taxon>Agaricineae</taxon>
        <taxon>Psathyrellaceae</taxon>
        <taxon>Coprinellus</taxon>
    </lineage>
</organism>
<reference evidence="2 3" key="1">
    <citation type="journal article" date="2019" name="Nat. Ecol. Evol.">
        <title>Megaphylogeny resolves global patterns of mushroom evolution.</title>
        <authorList>
            <person name="Varga T."/>
            <person name="Krizsan K."/>
            <person name="Foldi C."/>
            <person name="Dima B."/>
            <person name="Sanchez-Garcia M."/>
            <person name="Sanchez-Ramirez S."/>
            <person name="Szollosi G.J."/>
            <person name="Szarkandi J.G."/>
            <person name="Papp V."/>
            <person name="Albert L."/>
            <person name="Andreopoulos W."/>
            <person name="Angelini C."/>
            <person name="Antonin V."/>
            <person name="Barry K.W."/>
            <person name="Bougher N.L."/>
            <person name="Buchanan P."/>
            <person name="Buyck B."/>
            <person name="Bense V."/>
            <person name="Catcheside P."/>
            <person name="Chovatia M."/>
            <person name="Cooper J."/>
            <person name="Damon W."/>
            <person name="Desjardin D."/>
            <person name="Finy P."/>
            <person name="Geml J."/>
            <person name="Haridas S."/>
            <person name="Hughes K."/>
            <person name="Justo A."/>
            <person name="Karasinski D."/>
            <person name="Kautmanova I."/>
            <person name="Kiss B."/>
            <person name="Kocsube S."/>
            <person name="Kotiranta H."/>
            <person name="LaButti K.M."/>
            <person name="Lechner B.E."/>
            <person name="Liimatainen K."/>
            <person name="Lipzen A."/>
            <person name="Lukacs Z."/>
            <person name="Mihaltcheva S."/>
            <person name="Morgado L.N."/>
            <person name="Niskanen T."/>
            <person name="Noordeloos M.E."/>
            <person name="Ohm R.A."/>
            <person name="Ortiz-Santana B."/>
            <person name="Ovrebo C."/>
            <person name="Racz N."/>
            <person name="Riley R."/>
            <person name="Savchenko A."/>
            <person name="Shiryaev A."/>
            <person name="Soop K."/>
            <person name="Spirin V."/>
            <person name="Szebenyi C."/>
            <person name="Tomsovsky M."/>
            <person name="Tulloss R.E."/>
            <person name="Uehling J."/>
            <person name="Grigoriev I.V."/>
            <person name="Vagvolgyi C."/>
            <person name="Papp T."/>
            <person name="Martin F.M."/>
            <person name="Miettinen O."/>
            <person name="Hibbett D.S."/>
            <person name="Nagy L.G."/>
        </authorList>
    </citation>
    <scope>NUCLEOTIDE SEQUENCE [LARGE SCALE GENOMIC DNA]</scope>
    <source>
        <strain evidence="2 3">FP101781</strain>
    </source>
</reference>
<proteinExistence type="predicted"/>
<feature type="region of interest" description="Disordered" evidence="1">
    <location>
        <begin position="368"/>
        <end position="429"/>
    </location>
</feature>
<name>A0A4Y7T8D3_COPMI</name>
<accession>A0A4Y7T8D3</accession>
<protein>
    <submittedName>
        <fullName evidence="2">Uncharacterized protein</fullName>
    </submittedName>
</protein>
<evidence type="ECO:0000256" key="1">
    <source>
        <dbReference type="SAM" id="MobiDB-lite"/>
    </source>
</evidence>